<evidence type="ECO:0000313" key="8">
    <source>
        <dbReference type="Proteomes" id="UP000226431"/>
    </source>
</evidence>
<keyword evidence="8" id="KW-1185">Reference proteome</keyword>
<keyword evidence="3 5" id="KW-1133">Transmembrane helix</keyword>
<proteinExistence type="inferred from homology"/>
<feature type="region of interest" description="Disordered" evidence="6">
    <location>
        <begin position="15"/>
        <end position="54"/>
    </location>
</feature>
<dbReference type="GO" id="GO:0005743">
    <property type="term" value="C:mitochondrial inner membrane"/>
    <property type="evidence" value="ECO:0007669"/>
    <property type="project" value="UniProtKB-SubCell"/>
</dbReference>
<dbReference type="OrthoDB" id="10040024at2759"/>
<dbReference type="EMBL" id="NJES01000942">
    <property type="protein sequence ID" value="PHH68513.1"/>
    <property type="molecule type" value="Genomic_DNA"/>
</dbReference>
<comment type="similarity">
    <text evidence="5">Belongs to the SURF1 family.</text>
</comment>
<feature type="compositionally biased region" description="Polar residues" evidence="6">
    <location>
        <begin position="39"/>
        <end position="48"/>
    </location>
</feature>
<gene>
    <name evidence="7" type="ORF">CDD80_7463</name>
</gene>
<dbReference type="AlphaFoldDB" id="A0A2C5YLL8"/>
<evidence type="ECO:0000256" key="5">
    <source>
        <dbReference type="RuleBase" id="RU363076"/>
    </source>
</evidence>
<organism evidence="7 8">
    <name type="scientific">Ophiocordyceps camponoti-rufipedis</name>
    <dbReference type="NCBI Taxonomy" id="2004952"/>
    <lineage>
        <taxon>Eukaryota</taxon>
        <taxon>Fungi</taxon>
        <taxon>Dikarya</taxon>
        <taxon>Ascomycota</taxon>
        <taxon>Pezizomycotina</taxon>
        <taxon>Sordariomycetes</taxon>
        <taxon>Hypocreomycetidae</taxon>
        <taxon>Hypocreales</taxon>
        <taxon>Ophiocordycipitaceae</taxon>
        <taxon>Ophiocordyceps</taxon>
    </lineage>
</organism>
<feature type="transmembrane region" description="Helical" evidence="5">
    <location>
        <begin position="78"/>
        <end position="96"/>
    </location>
</feature>
<comment type="function">
    <text evidence="5">Probably involved in the biogenesis of the COX complex.</text>
</comment>
<comment type="subcellular location">
    <subcellularLocation>
        <location evidence="1">Membrane</location>
    </subcellularLocation>
    <subcellularLocation>
        <location evidence="5">Mitochondrion inner membrane</location>
        <topology evidence="5">Multi-pass membrane protein</topology>
    </subcellularLocation>
</comment>
<dbReference type="STRING" id="2004952.A0A2C5YLL8"/>
<evidence type="ECO:0000256" key="1">
    <source>
        <dbReference type="ARBA" id="ARBA00004370"/>
    </source>
</evidence>
<reference evidence="7 8" key="1">
    <citation type="submission" date="2017-06" db="EMBL/GenBank/DDBJ databases">
        <title>Ant-infecting Ophiocordyceps genomes reveal a high diversity of potential behavioral manipulation genes and a possible major role for enterotoxins.</title>
        <authorList>
            <person name="De Bekker C."/>
            <person name="Evans H.C."/>
            <person name="Brachmann A."/>
            <person name="Hughes D.P."/>
        </authorList>
    </citation>
    <scope>NUCLEOTIDE SEQUENCE [LARGE SCALE GENOMIC DNA]</scope>
    <source>
        <strain evidence="7 8">Map16</strain>
    </source>
</reference>
<evidence type="ECO:0000256" key="6">
    <source>
        <dbReference type="SAM" id="MobiDB-lite"/>
    </source>
</evidence>
<accession>A0A2C5YLL8</accession>
<dbReference type="PANTHER" id="PTHR23427:SF2">
    <property type="entry name" value="SURFEIT LOCUS PROTEIN 1"/>
    <property type="match status" value="1"/>
</dbReference>
<evidence type="ECO:0000256" key="3">
    <source>
        <dbReference type="ARBA" id="ARBA00022989"/>
    </source>
</evidence>
<evidence type="ECO:0000256" key="4">
    <source>
        <dbReference type="ARBA" id="ARBA00023136"/>
    </source>
</evidence>
<dbReference type="Proteomes" id="UP000226431">
    <property type="component" value="Unassembled WGS sequence"/>
</dbReference>
<sequence>MTKMLRRVSLLRISPSPPIRPSTTLHFSPSPLPARSPSHPFTTTSARQRQPADDPTFVSILDGPPRIARIKRKHGPGLIFLALIPITAFALGTWQVQRLRWKSDLIAKLEDRLIRDPLPLPPHVDPSALDDFDYRRVVASGYFRHDQEMLIGPRIRDGQDGFLAVTPLERVDASTVLVNRGWISKKFAHQASRPDSLPTHLVTVEGLLRKPWKKNMFTPDNKPEKGQFYFPDVEQMAALTDSQPVWIESTTEPEFMTLLDLESRGIPIGRPPEVNLRNNHAQYIFTWYLALAPLLGNRYPDKT</sequence>
<dbReference type="CDD" id="cd06662">
    <property type="entry name" value="SURF1"/>
    <property type="match status" value="1"/>
</dbReference>
<comment type="caution">
    <text evidence="7">The sequence shown here is derived from an EMBL/GenBank/DDBJ whole genome shotgun (WGS) entry which is preliminary data.</text>
</comment>
<dbReference type="PROSITE" id="PS50895">
    <property type="entry name" value="SURF1"/>
    <property type="match status" value="1"/>
</dbReference>
<keyword evidence="4 5" id="KW-0472">Membrane</keyword>
<name>A0A2C5YLL8_9HYPO</name>
<comment type="caution">
    <text evidence="5">Lacks conserved residue(s) required for the propagation of feature annotation.</text>
</comment>
<dbReference type="InterPro" id="IPR045214">
    <property type="entry name" value="Surf1/Surf4"/>
</dbReference>
<dbReference type="InterPro" id="IPR002994">
    <property type="entry name" value="Surf1/Shy1"/>
</dbReference>
<keyword evidence="2 5" id="KW-0812">Transmembrane</keyword>
<dbReference type="GO" id="GO:0033617">
    <property type="term" value="P:mitochondrial respiratory chain complex IV assembly"/>
    <property type="evidence" value="ECO:0007669"/>
    <property type="project" value="TreeGrafter"/>
</dbReference>
<dbReference type="PANTHER" id="PTHR23427">
    <property type="entry name" value="SURFEIT LOCUS PROTEIN"/>
    <property type="match status" value="1"/>
</dbReference>
<evidence type="ECO:0000256" key="2">
    <source>
        <dbReference type="ARBA" id="ARBA00022692"/>
    </source>
</evidence>
<keyword evidence="5" id="KW-0999">Mitochondrion inner membrane</keyword>
<protein>
    <recommendedName>
        <fullName evidence="5">SURF1-like protein</fullName>
    </recommendedName>
</protein>
<evidence type="ECO:0000313" key="7">
    <source>
        <dbReference type="EMBL" id="PHH68513.1"/>
    </source>
</evidence>
<keyword evidence="5" id="KW-0496">Mitochondrion</keyword>
<dbReference type="Pfam" id="PF02104">
    <property type="entry name" value="SURF1"/>
    <property type="match status" value="1"/>
</dbReference>